<dbReference type="RefSeq" id="WP_104517231.1">
    <property type="nucleotide sequence ID" value="NZ_NHRY01000040.1"/>
</dbReference>
<dbReference type="CDD" id="cd03801">
    <property type="entry name" value="GT4_PimA-like"/>
    <property type="match status" value="1"/>
</dbReference>
<protein>
    <recommendedName>
        <fullName evidence="3">Sugar transferase</fullName>
    </recommendedName>
</protein>
<comment type="caution">
    <text evidence="1">The sequence shown here is derived from an EMBL/GenBank/DDBJ whole genome shotgun (WGS) entry which is preliminary data.</text>
</comment>
<dbReference type="PANTHER" id="PTHR12526">
    <property type="entry name" value="GLYCOSYLTRANSFERASE"/>
    <property type="match status" value="1"/>
</dbReference>
<gene>
    <name evidence="1" type="ORF">CCS01_02320</name>
</gene>
<dbReference type="EMBL" id="NHRY01000040">
    <property type="protein sequence ID" value="PPQ38475.1"/>
    <property type="molecule type" value="Genomic_DNA"/>
</dbReference>
<dbReference type="SUPFAM" id="SSF53756">
    <property type="entry name" value="UDP-Glycosyltransferase/glycogen phosphorylase"/>
    <property type="match status" value="1"/>
</dbReference>
<dbReference type="PANTHER" id="PTHR12526:SF600">
    <property type="entry name" value="GLYCOSYL TRANSFERASE GROUP 1"/>
    <property type="match status" value="1"/>
</dbReference>
<proteinExistence type="predicted"/>
<dbReference type="NCBIfam" id="TIGR03087">
    <property type="entry name" value="stp1"/>
    <property type="match status" value="1"/>
</dbReference>
<name>A0A2S6NNB4_RHOGL</name>
<dbReference type="InterPro" id="IPR017521">
    <property type="entry name" value="Sugar_tfrase_PEP-CTERM_Stp1"/>
</dbReference>
<organism evidence="1 2">
    <name type="scientific">Rhodopila globiformis</name>
    <name type="common">Rhodopseudomonas globiformis</name>
    <dbReference type="NCBI Taxonomy" id="1071"/>
    <lineage>
        <taxon>Bacteria</taxon>
        <taxon>Pseudomonadati</taxon>
        <taxon>Pseudomonadota</taxon>
        <taxon>Alphaproteobacteria</taxon>
        <taxon>Acetobacterales</taxon>
        <taxon>Acetobacteraceae</taxon>
        <taxon>Rhodopila</taxon>
    </lineage>
</organism>
<evidence type="ECO:0000313" key="1">
    <source>
        <dbReference type="EMBL" id="PPQ38475.1"/>
    </source>
</evidence>
<keyword evidence="2" id="KW-1185">Reference proteome</keyword>
<dbReference type="AlphaFoldDB" id="A0A2S6NNB4"/>
<dbReference type="OrthoDB" id="9807209at2"/>
<dbReference type="Gene3D" id="3.40.50.2000">
    <property type="entry name" value="Glycogen Phosphorylase B"/>
    <property type="match status" value="2"/>
</dbReference>
<sequence>MPDLLFLTQRLPYPPTKGEKIRSLQVLKYLTQWYDVHLGCLVDDPADVPHIETLRGMVRQAYVAKLDRRMARLWCQRGLLTGESLSVTFFRDAGLARWVREVLDTVRPQVVFVSSGNMAPYVLDLPRTPIRVVDLVDVDSEKWRAYAETAAGPMRLVYRREWRKVAALEQRIAREADLTTLVSDAEAALFRRQNPGCADRIRGIGNGVDHRYFDPSLPQPVVFDAEGPIPKGPIYVFTGTMDYPPNIDAVSWFANDILPLVRRVLPAARFFIVGANPGPDVQKLARLDGVFVTGRVPDVRPYLAHATAAVAPMRIARGIQNKVLEAMAMGKPAVVTAGALEGINAEPGREVILADTDDDFAAACCRLATTAEGAAIGAAARARIVRDYDWAATLSRFDDLLRPACVDGPVAGR</sequence>
<evidence type="ECO:0000313" key="2">
    <source>
        <dbReference type="Proteomes" id="UP000239724"/>
    </source>
</evidence>
<dbReference type="Pfam" id="PF13692">
    <property type="entry name" value="Glyco_trans_1_4"/>
    <property type="match status" value="1"/>
</dbReference>
<reference evidence="1 2" key="1">
    <citation type="journal article" date="2018" name="Arch. Microbiol.">
        <title>New insights into the metabolic potential of the phototrophic purple bacterium Rhodopila globiformis DSM 161(T) from its draft genome sequence and evidence for a vanadium-dependent nitrogenase.</title>
        <authorList>
            <person name="Imhoff J.F."/>
            <person name="Rahn T."/>
            <person name="Kunzel S."/>
            <person name="Neulinger S.C."/>
        </authorList>
    </citation>
    <scope>NUCLEOTIDE SEQUENCE [LARGE SCALE GENOMIC DNA]</scope>
    <source>
        <strain evidence="1 2">DSM 161</strain>
    </source>
</reference>
<evidence type="ECO:0008006" key="3">
    <source>
        <dbReference type="Google" id="ProtNLM"/>
    </source>
</evidence>
<dbReference type="GO" id="GO:0016757">
    <property type="term" value="F:glycosyltransferase activity"/>
    <property type="evidence" value="ECO:0007669"/>
    <property type="project" value="TreeGrafter"/>
</dbReference>
<accession>A0A2S6NNB4</accession>
<dbReference type="Proteomes" id="UP000239724">
    <property type="component" value="Unassembled WGS sequence"/>
</dbReference>